<protein>
    <submittedName>
        <fullName evidence="2">Nucleotide-diphospho-sugar transferase</fullName>
    </submittedName>
</protein>
<dbReference type="Gene3D" id="3.90.550.10">
    <property type="entry name" value="Spore Coat Polysaccharide Biosynthesis Protein SpsA, Chain A"/>
    <property type="match status" value="1"/>
</dbReference>
<evidence type="ECO:0000313" key="2">
    <source>
        <dbReference type="EMBL" id="SFM34334.1"/>
    </source>
</evidence>
<sequence length="256" mass="29715">MTSDSSLKPQPLCGVVFVATGARYIACAEAAARSVRRFMPDVPIALFTDASQLGFALSEVFDPVIDLETVHHRSKVDCLMNSPFERTLFLDADIRVREDVSELFELLERFDIAMAHAHARNRAATRAVWKHELPDAFPQFNTGVIAVRRNPRTQALLQAWSDSYKIAGFRKDQVTLRELLWASDLRLSTLPPEFNIRYPKNLWLWSRREARPRICHFRRYSFVNKRDWLFDLAKRVVRWPRRMASRVLWSKRNGGA</sequence>
<gene>
    <name evidence="2" type="ORF">SAMN04488042_106159</name>
</gene>
<dbReference type="EMBL" id="FOTQ01000006">
    <property type="protein sequence ID" value="SFM34334.1"/>
    <property type="molecule type" value="Genomic_DNA"/>
</dbReference>
<dbReference type="SUPFAM" id="SSF53448">
    <property type="entry name" value="Nucleotide-diphospho-sugar transferases"/>
    <property type="match status" value="1"/>
</dbReference>
<dbReference type="InterPro" id="IPR029044">
    <property type="entry name" value="Nucleotide-diphossugar_trans"/>
</dbReference>
<evidence type="ECO:0000313" key="3">
    <source>
        <dbReference type="Proteomes" id="UP000199144"/>
    </source>
</evidence>
<evidence type="ECO:0000259" key="1">
    <source>
        <dbReference type="Pfam" id="PF03407"/>
    </source>
</evidence>
<proteinExistence type="predicted"/>
<organism evidence="2 3">
    <name type="scientific">Shimia aestuarii</name>
    <dbReference type="NCBI Taxonomy" id="254406"/>
    <lineage>
        <taxon>Bacteria</taxon>
        <taxon>Pseudomonadati</taxon>
        <taxon>Pseudomonadota</taxon>
        <taxon>Alphaproteobacteria</taxon>
        <taxon>Rhodobacterales</taxon>
        <taxon>Roseobacteraceae</taxon>
    </lineage>
</organism>
<reference evidence="2 3" key="1">
    <citation type="submission" date="2016-10" db="EMBL/GenBank/DDBJ databases">
        <authorList>
            <person name="de Groot N.N."/>
        </authorList>
    </citation>
    <scope>NUCLEOTIDE SEQUENCE [LARGE SCALE GENOMIC DNA]</scope>
    <source>
        <strain evidence="2 3">DSM 15283</strain>
    </source>
</reference>
<dbReference type="AlphaFoldDB" id="A0A1I4Q2T6"/>
<keyword evidence="3" id="KW-1185">Reference proteome</keyword>
<keyword evidence="2" id="KW-0808">Transferase</keyword>
<dbReference type="STRING" id="254406.SAMN04488042_106159"/>
<dbReference type="Proteomes" id="UP000199144">
    <property type="component" value="Unassembled WGS sequence"/>
</dbReference>
<dbReference type="Pfam" id="PF03407">
    <property type="entry name" value="Nucleotid_trans"/>
    <property type="match status" value="1"/>
</dbReference>
<feature type="domain" description="Nucleotide-diphospho-sugar transferase" evidence="1">
    <location>
        <begin position="88"/>
        <end position="193"/>
    </location>
</feature>
<dbReference type="GO" id="GO:0016740">
    <property type="term" value="F:transferase activity"/>
    <property type="evidence" value="ECO:0007669"/>
    <property type="project" value="UniProtKB-KW"/>
</dbReference>
<accession>A0A1I4Q2T6</accession>
<name>A0A1I4Q2T6_9RHOB</name>
<dbReference type="InterPro" id="IPR005069">
    <property type="entry name" value="Nucl-diP-sugar_transferase"/>
</dbReference>